<keyword evidence="1" id="KW-0489">Methyltransferase</keyword>
<comment type="caution">
    <text evidence="1">The sequence shown here is derived from an EMBL/GenBank/DDBJ whole genome shotgun (WGS) entry which is preliminary data.</text>
</comment>
<proteinExistence type="predicted"/>
<sequence>MPEGSCGPCWKKRTDERREILQTVSNVLEQGRFSLLRVLGKARLVVDATAGNGRDTLFLAEHTPPEAHIYAFDIQKEAIQKTRAVTAAYAEKIHYLVCGHEFLGQIVPEEIDVAVFNLGYLPGADHGITTRTETTRRAAAAALTRLRVHGICLITVYPGHPEGSAEADMLAGYLSRLPVHEFTVGCYQLMNHKKTAPYLYLIERTGRRCPV</sequence>
<dbReference type="GO" id="GO:0008168">
    <property type="term" value="F:methyltransferase activity"/>
    <property type="evidence" value="ECO:0007669"/>
    <property type="project" value="UniProtKB-KW"/>
</dbReference>
<dbReference type="SUPFAM" id="SSF53335">
    <property type="entry name" value="S-adenosyl-L-methionine-dependent methyltransferases"/>
    <property type="match status" value="1"/>
</dbReference>
<dbReference type="PANTHER" id="PTHR35276:SF1">
    <property type="entry name" value="TRNA (MNM(5)S(2)U34)-METHYLTRANSFERASE, CHLOROPLASTIC"/>
    <property type="match status" value="1"/>
</dbReference>
<evidence type="ECO:0000313" key="1">
    <source>
        <dbReference type="EMBL" id="MSV24933.1"/>
    </source>
</evidence>
<dbReference type="PANTHER" id="PTHR35276">
    <property type="entry name" value="S-ADENOSYL-L-METHIONINE-DEPENDENT METHYLTRANSFERASES SUPERFAMILY PROTEIN"/>
    <property type="match status" value="1"/>
</dbReference>
<dbReference type="Gene3D" id="3.40.50.150">
    <property type="entry name" value="Vaccinia Virus protein VP39"/>
    <property type="match status" value="1"/>
</dbReference>
<evidence type="ECO:0000313" key="2">
    <source>
        <dbReference type="Proteomes" id="UP000430222"/>
    </source>
</evidence>
<dbReference type="InterPro" id="IPR010719">
    <property type="entry name" value="MnmM_MeTrfase"/>
</dbReference>
<dbReference type="InterPro" id="IPR029063">
    <property type="entry name" value="SAM-dependent_MTases_sf"/>
</dbReference>
<dbReference type="CDD" id="cd02440">
    <property type="entry name" value="AdoMet_MTases"/>
    <property type="match status" value="1"/>
</dbReference>
<name>A0A6I2URW5_9FIRM</name>
<accession>A0A6I2URW5</accession>
<protein>
    <submittedName>
        <fullName evidence="1">Methyltransferase domain-containing protein</fullName>
    </submittedName>
</protein>
<organism evidence="1 2">
    <name type="scientific">Selenomonas montiformis</name>
    <dbReference type="NCBI Taxonomy" id="2652285"/>
    <lineage>
        <taxon>Bacteria</taxon>
        <taxon>Bacillati</taxon>
        <taxon>Bacillota</taxon>
        <taxon>Negativicutes</taxon>
        <taxon>Selenomonadales</taxon>
        <taxon>Selenomonadaceae</taxon>
        <taxon>Selenomonas</taxon>
    </lineage>
</organism>
<gene>
    <name evidence="1" type="ORF">FYJ78_07005</name>
</gene>
<dbReference type="Pfam" id="PF06962">
    <property type="entry name" value="rRNA_methylase"/>
    <property type="match status" value="1"/>
</dbReference>
<dbReference type="AlphaFoldDB" id="A0A6I2URW5"/>
<keyword evidence="2" id="KW-1185">Reference proteome</keyword>
<keyword evidence="1" id="KW-0808">Transferase</keyword>
<dbReference type="EMBL" id="VUNL01000006">
    <property type="protein sequence ID" value="MSV24933.1"/>
    <property type="molecule type" value="Genomic_DNA"/>
</dbReference>
<dbReference type="Proteomes" id="UP000430222">
    <property type="component" value="Unassembled WGS sequence"/>
</dbReference>
<dbReference type="GO" id="GO:0032259">
    <property type="term" value="P:methylation"/>
    <property type="evidence" value="ECO:0007669"/>
    <property type="project" value="UniProtKB-KW"/>
</dbReference>
<reference evidence="1 2" key="1">
    <citation type="submission" date="2019-08" db="EMBL/GenBank/DDBJ databases">
        <title>In-depth cultivation of the pig gut microbiome towards novel bacterial diversity and tailored functional studies.</title>
        <authorList>
            <person name="Wylensek D."/>
            <person name="Hitch T.C.A."/>
            <person name="Clavel T."/>
        </authorList>
    </citation>
    <scope>NUCLEOTIDE SEQUENCE [LARGE SCALE GENOMIC DNA]</scope>
    <source>
        <strain evidence="2">WCA-380-WT-3B3</strain>
    </source>
</reference>